<evidence type="ECO:0000256" key="12">
    <source>
        <dbReference type="RuleBase" id="RU000498"/>
    </source>
</evidence>
<comment type="cofactor">
    <cofactor evidence="1">
        <name>heme</name>
        <dbReference type="ChEBI" id="CHEBI:30413"/>
    </cofactor>
</comment>
<reference evidence="15 16" key="1">
    <citation type="submission" date="2021-01" db="EMBL/GenBank/DDBJ databases">
        <title>Genome sequence of Shewanella schlegeliana JCM 11561.</title>
        <authorList>
            <person name="Zhang H."/>
            <person name="Li C."/>
        </authorList>
    </citation>
    <scope>NUCLEOTIDE SEQUENCE [LARGE SCALE GENOMIC DNA]</scope>
    <source>
        <strain evidence="15 16">JCM 11561</strain>
    </source>
</reference>
<dbReference type="PANTHER" id="PTHR11465">
    <property type="entry name" value="CATALASE"/>
    <property type="match status" value="1"/>
</dbReference>
<keyword evidence="11 12" id="KW-0376">Hydrogen peroxide</keyword>
<protein>
    <recommendedName>
        <fullName evidence="5 12">Catalase</fullName>
        <ecNumber evidence="4 12">1.11.1.6</ecNumber>
    </recommendedName>
</protein>
<keyword evidence="8 12" id="KW-0479">Metal-binding</keyword>
<evidence type="ECO:0000256" key="11">
    <source>
        <dbReference type="ARBA" id="ARBA00023324"/>
    </source>
</evidence>
<gene>
    <name evidence="15" type="ORF">JMA39_19430</name>
</gene>
<feature type="domain" description="Catalase core" evidence="14">
    <location>
        <begin position="26"/>
        <end position="407"/>
    </location>
</feature>
<evidence type="ECO:0000256" key="6">
    <source>
        <dbReference type="ARBA" id="ARBA00022559"/>
    </source>
</evidence>
<dbReference type="InterPro" id="IPR002226">
    <property type="entry name" value="Catalase_haem_BS"/>
</dbReference>
<keyword evidence="13" id="KW-0732">Signal</keyword>
<keyword evidence="6 12" id="KW-0575">Peroxidase</keyword>
<dbReference type="InterPro" id="IPR024711">
    <property type="entry name" value="Catalase_clade1/3"/>
</dbReference>
<keyword evidence="16" id="KW-1185">Reference proteome</keyword>
<dbReference type="CDD" id="cd08154">
    <property type="entry name" value="catalase_clade_1"/>
    <property type="match status" value="1"/>
</dbReference>
<name>A0ABS1T399_9GAMM</name>
<evidence type="ECO:0000313" key="15">
    <source>
        <dbReference type="EMBL" id="MBL4915271.1"/>
    </source>
</evidence>
<dbReference type="SMART" id="SM01060">
    <property type="entry name" value="Catalase"/>
    <property type="match status" value="1"/>
</dbReference>
<keyword evidence="9 12" id="KW-0560">Oxidoreductase</keyword>
<dbReference type="RefSeq" id="WP_202723547.1">
    <property type="nucleotide sequence ID" value="NZ_BPEX01000022.1"/>
</dbReference>
<dbReference type="PRINTS" id="PR00067">
    <property type="entry name" value="CATALASE"/>
</dbReference>
<evidence type="ECO:0000256" key="4">
    <source>
        <dbReference type="ARBA" id="ARBA00012314"/>
    </source>
</evidence>
<keyword evidence="10 12" id="KW-0408">Iron</keyword>
<dbReference type="Gene3D" id="2.40.180.10">
    <property type="entry name" value="Catalase core domain"/>
    <property type="match status" value="1"/>
</dbReference>
<evidence type="ECO:0000256" key="3">
    <source>
        <dbReference type="ARBA" id="ARBA00005329"/>
    </source>
</evidence>
<comment type="function">
    <text evidence="2">Decomposes hydrogen peroxide into water and oxygen; serves to protect cells from the toxic effects of hydrogen peroxide.</text>
</comment>
<evidence type="ECO:0000256" key="13">
    <source>
        <dbReference type="SAM" id="SignalP"/>
    </source>
</evidence>
<dbReference type="Pfam" id="PF06628">
    <property type="entry name" value="Catalase-rel"/>
    <property type="match status" value="1"/>
</dbReference>
<dbReference type="InterPro" id="IPR010582">
    <property type="entry name" value="Catalase_immune_responsive"/>
</dbReference>
<dbReference type="PROSITE" id="PS00437">
    <property type="entry name" value="CATALASE_1"/>
    <property type="match status" value="1"/>
</dbReference>
<organism evidence="15 16">
    <name type="scientific">Shewanella schlegeliana</name>
    <dbReference type="NCBI Taxonomy" id="190308"/>
    <lineage>
        <taxon>Bacteria</taxon>
        <taxon>Pseudomonadati</taxon>
        <taxon>Pseudomonadota</taxon>
        <taxon>Gammaproteobacteria</taxon>
        <taxon>Alteromonadales</taxon>
        <taxon>Shewanellaceae</taxon>
        <taxon>Shewanella</taxon>
    </lineage>
</organism>
<evidence type="ECO:0000256" key="7">
    <source>
        <dbReference type="ARBA" id="ARBA00022617"/>
    </source>
</evidence>
<evidence type="ECO:0000256" key="5">
    <source>
        <dbReference type="ARBA" id="ARBA00014132"/>
    </source>
</evidence>
<proteinExistence type="inferred from homology"/>
<dbReference type="Proteomes" id="UP000604898">
    <property type="component" value="Unassembled WGS sequence"/>
</dbReference>
<dbReference type="PANTHER" id="PTHR11465:SF23">
    <property type="entry name" value="CATALASE-2"/>
    <property type="match status" value="1"/>
</dbReference>
<dbReference type="Pfam" id="PF00199">
    <property type="entry name" value="Catalase"/>
    <property type="match status" value="1"/>
</dbReference>
<comment type="catalytic activity">
    <reaction evidence="12">
        <text>2 H2O2 = O2 + 2 H2O</text>
        <dbReference type="Rhea" id="RHEA:20309"/>
        <dbReference type="ChEBI" id="CHEBI:15377"/>
        <dbReference type="ChEBI" id="CHEBI:15379"/>
        <dbReference type="ChEBI" id="CHEBI:16240"/>
        <dbReference type="EC" id="1.11.1.6"/>
    </reaction>
</comment>
<dbReference type="InterPro" id="IPR020835">
    <property type="entry name" value="Catalase_sf"/>
</dbReference>
<dbReference type="EC" id="1.11.1.6" evidence="4 12"/>
<sequence length="504" mass="56361">MEIVKKAGLALSLSLVVVNAQADTLTRDNGAPVGDNQNSITAGSNGSVLLQDVQLIQKLQRFARERIPERVVHARGTGVHGEFIASSDLSELTQAAPFADKGKITPVFVRFSTVIHSKGSPETLRDPRGFATRFYSDQGNWDLVGNNLPVFFIRDAIKFPDMVHSLKPSPITNLQDPNRFFDFFSHEATATNMLTWVYTNLGTPASYRKMDGWGVHAYKFINDEHQVKYVKFHWKSQQGVEGLRPDEVIKTQGQNFNHLTDDLYSEINKGNFPKWDLMVKVLNPEDLNKFDYNPLDATKMWLDVPETKVGTMTLNRVPANFFQETEQAAFAPSNLIPGIEPSEDKLLQGRIFSYADTQLYRLGANLSQLPINQPNVAVANHNQEGAANYGHTSSDVNYQPSTKLPLAEDHRYRAVQTPLSGTVQQAVIAKQDNFTQAGVLYRSLTKQDKRDLITNLSADLGKVTDSHVKHQMLSYFYQADKDFGKGLTQAVAGDLNEVKKRANM</sequence>
<evidence type="ECO:0000313" key="16">
    <source>
        <dbReference type="Proteomes" id="UP000604898"/>
    </source>
</evidence>
<evidence type="ECO:0000256" key="2">
    <source>
        <dbReference type="ARBA" id="ARBA00002974"/>
    </source>
</evidence>
<evidence type="ECO:0000256" key="10">
    <source>
        <dbReference type="ARBA" id="ARBA00023004"/>
    </source>
</evidence>
<comment type="caution">
    <text evidence="15">The sequence shown here is derived from an EMBL/GenBank/DDBJ whole genome shotgun (WGS) entry which is preliminary data.</text>
</comment>
<evidence type="ECO:0000256" key="8">
    <source>
        <dbReference type="ARBA" id="ARBA00022723"/>
    </source>
</evidence>
<evidence type="ECO:0000256" key="1">
    <source>
        <dbReference type="ARBA" id="ARBA00001971"/>
    </source>
</evidence>
<dbReference type="InterPro" id="IPR024708">
    <property type="entry name" value="Catalase_AS"/>
</dbReference>
<feature type="chain" id="PRO_5046347093" description="Catalase" evidence="13">
    <location>
        <begin position="23"/>
        <end position="504"/>
    </location>
</feature>
<feature type="signal peptide" evidence="13">
    <location>
        <begin position="1"/>
        <end position="22"/>
    </location>
</feature>
<comment type="similarity">
    <text evidence="3 12">Belongs to the catalase family.</text>
</comment>
<evidence type="ECO:0000256" key="9">
    <source>
        <dbReference type="ARBA" id="ARBA00023002"/>
    </source>
</evidence>
<dbReference type="PIRSF" id="PIRSF038928">
    <property type="entry name" value="Catalase_clade1-3"/>
    <property type="match status" value="1"/>
</dbReference>
<dbReference type="PROSITE" id="PS00438">
    <property type="entry name" value="CATALASE_2"/>
    <property type="match status" value="1"/>
</dbReference>
<dbReference type="SUPFAM" id="SSF56634">
    <property type="entry name" value="Heme-dependent catalase-like"/>
    <property type="match status" value="1"/>
</dbReference>
<dbReference type="InterPro" id="IPR018028">
    <property type="entry name" value="Catalase"/>
</dbReference>
<accession>A0ABS1T399</accession>
<dbReference type="EMBL" id="JAESVD010000014">
    <property type="protein sequence ID" value="MBL4915271.1"/>
    <property type="molecule type" value="Genomic_DNA"/>
</dbReference>
<keyword evidence="7 12" id="KW-0349">Heme</keyword>
<evidence type="ECO:0000259" key="14">
    <source>
        <dbReference type="SMART" id="SM01060"/>
    </source>
</evidence>
<dbReference type="InterPro" id="IPR011614">
    <property type="entry name" value="Catalase_core"/>
</dbReference>
<dbReference type="PROSITE" id="PS51402">
    <property type="entry name" value="CATALASE_3"/>
    <property type="match status" value="1"/>
</dbReference>